<dbReference type="Pfam" id="PF01168">
    <property type="entry name" value="Ala_racemase_N"/>
    <property type="match status" value="1"/>
</dbReference>
<evidence type="ECO:0000313" key="5">
    <source>
        <dbReference type="Proteomes" id="UP000440096"/>
    </source>
</evidence>
<evidence type="ECO:0000256" key="2">
    <source>
        <dbReference type="ARBA" id="ARBA00023239"/>
    </source>
</evidence>
<dbReference type="GO" id="GO:0016829">
    <property type="term" value="F:lyase activity"/>
    <property type="evidence" value="ECO:0007669"/>
    <property type="project" value="UniProtKB-KW"/>
</dbReference>
<evidence type="ECO:0000256" key="1">
    <source>
        <dbReference type="ARBA" id="ARBA00005323"/>
    </source>
</evidence>
<evidence type="ECO:0000259" key="3">
    <source>
        <dbReference type="SMART" id="SM01119"/>
    </source>
</evidence>
<gene>
    <name evidence="4" type="ORF">GKO32_32885</name>
</gene>
<dbReference type="EMBL" id="WMBA01000075">
    <property type="protein sequence ID" value="MTD58741.1"/>
    <property type="molecule type" value="Genomic_DNA"/>
</dbReference>
<dbReference type="AlphaFoldDB" id="A0A6N7ZAH0"/>
<proteinExistence type="inferred from homology"/>
<comment type="similarity">
    <text evidence="1">Belongs to the DSD1 family.</text>
</comment>
<dbReference type="Gene3D" id="3.20.20.10">
    <property type="entry name" value="Alanine racemase"/>
    <property type="match status" value="1"/>
</dbReference>
<evidence type="ECO:0000313" key="4">
    <source>
        <dbReference type="EMBL" id="MTD58741.1"/>
    </source>
</evidence>
<dbReference type="Proteomes" id="UP000440096">
    <property type="component" value="Unassembled WGS sequence"/>
</dbReference>
<dbReference type="OrthoDB" id="9811417at2"/>
<dbReference type="SMART" id="SM01119">
    <property type="entry name" value="D-ser_dehydrat"/>
    <property type="match status" value="1"/>
</dbReference>
<dbReference type="PANTHER" id="PTHR28004">
    <property type="entry name" value="ZGC:162816-RELATED"/>
    <property type="match status" value="1"/>
</dbReference>
<keyword evidence="5" id="KW-1185">Reference proteome</keyword>
<dbReference type="SUPFAM" id="SSF51419">
    <property type="entry name" value="PLP-binding barrel"/>
    <property type="match status" value="1"/>
</dbReference>
<reference evidence="4 5" key="1">
    <citation type="submission" date="2019-11" db="EMBL/GenBank/DDBJ databases">
        <title>Draft genome of Amycolatopsis RM579.</title>
        <authorList>
            <person name="Duangmal K."/>
            <person name="Mingma R."/>
        </authorList>
    </citation>
    <scope>NUCLEOTIDE SEQUENCE [LARGE SCALE GENOMIC DNA]</scope>
    <source>
        <strain evidence="4 5">RM579</strain>
    </source>
</reference>
<dbReference type="PANTHER" id="PTHR28004:SF8">
    <property type="entry name" value="D-SERINE DEAMINASE"/>
    <property type="match status" value="1"/>
</dbReference>
<comment type="caution">
    <text evidence="4">The sequence shown here is derived from an EMBL/GenBank/DDBJ whole genome shotgun (WGS) entry which is preliminary data.</text>
</comment>
<name>A0A6N7ZAH0_9PSEU</name>
<dbReference type="InterPro" id="IPR029066">
    <property type="entry name" value="PLP-binding_barrel"/>
</dbReference>
<dbReference type="InterPro" id="IPR026956">
    <property type="entry name" value="D-ser_dehydrat-like_dom"/>
</dbReference>
<accession>A0A6N7ZAH0</accession>
<keyword evidence="2" id="KW-0456">Lyase</keyword>
<dbReference type="InterPro" id="IPR001608">
    <property type="entry name" value="Ala_racemase_N"/>
</dbReference>
<dbReference type="InterPro" id="IPR051466">
    <property type="entry name" value="D-amino_acid_metab_enzyme"/>
</dbReference>
<sequence length="442" mass="48422">MWIPGQGDVVPVVSRAILRMAVGYLAPQGKGQCVLRIPEVTIGVEHKGFPISATGRPTRALSGTLDDFLTPVLVLKRTEFEHNLELMTQFCEEHGISLSPHVKTTMSPEIADAQLAHGAWAITLATPSQVRTFRELGAQRVILANELVDPQAIAWLSTEMDADPEFTCYCYVESLDGVDILEKELAQRESRRALPVILELGVRGGRAGVRESPRLLAERVAVSGKLRLAGVGGFEGVISGALDAPLLADVRAFLRRLRDTADELRGMVDTEFVVTVGGSSFPELVAAELGNSWQRDGSVRVVLRSGCYVVHDSLGYQRFRELVATEYDTLPFQPSLELWGRVLSTPEPRLAILDFGKRDTGVDAGLPVPLHRIRRASAVIEPAPPGELTALNDQHAYFRGDLDVGDRVGFGISHPCTTFDKWRLFPVMDDSYVLCGTVQTLF</sequence>
<organism evidence="4 5">
    <name type="scientific">Amycolatopsis pithecellobii</name>
    <dbReference type="NCBI Taxonomy" id="664692"/>
    <lineage>
        <taxon>Bacteria</taxon>
        <taxon>Bacillati</taxon>
        <taxon>Actinomycetota</taxon>
        <taxon>Actinomycetes</taxon>
        <taxon>Pseudonocardiales</taxon>
        <taxon>Pseudonocardiaceae</taxon>
        <taxon>Amycolatopsis</taxon>
    </lineage>
</organism>
<dbReference type="Pfam" id="PF14031">
    <property type="entry name" value="D-ser_dehydrat"/>
    <property type="match status" value="1"/>
</dbReference>
<protein>
    <submittedName>
        <fullName evidence="4">Amino acid deaminase</fullName>
    </submittedName>
</protein>
<feature type="domain" description="D-serine dehydratase-like" evidence="3">
    <location>
        <begin position="335"/>
        <end position="429"/>
    </location>
</feature>
<dbReference type="Gene3D" id="2.40.37.20">
    <property type="entry name" value="D-serine dehydratase-like domain"/>
    <property type="match status" value="1"/>
</dbReference>
<dbReference type="InterPro" id="IPR042208">
    <property type="entry name" value="D-ser_dehydrat-like_sf"/>
</dbReference>